<accession>A0ABD2P6W8</accession>
<protein>
    <submittedName>
        <fullName evidence="1">Uncharacterized protein</fullName>
    </submittedName>
</protein>
<keyword evidence="2" id="KW-1185">Reference proteome</keyword>
<evidence type="ECO:0000313" key="2">
    <source>
        <dbReference type="Proteomes" id="UP001516400"/>
    </source>
</evidence>
<sequence>MIRGYIMPYLERYIASDVQLLEKFFSNLMLEVEEADEVLIIPQQNASSDVESECETDNEDEYAPFSLQSEFEAPNSTNVQTVQPFNI</sequence>
<comment type="caution">
    <text evidence="1">The sequence shown here is derived from an EMBL/GenBank/DDBJ whole genome shotgun (WGS) entry which is preliminary data.</text>
</comment>
<name>A0ABD2P6W8_9CUCU</name>
<organism evidence="1 2">
    <name type="scientific">Cryptolaemus montrouzieri</name>
    <dbReference type="NCBI Taxonomy" id="559131"/>
    <lineage>
        <taxon>Eukaryota</taxon>
        <taxon>Metazoa</taxon>
        <taxon>Ecdysozoa</taxon>
        <taxon>Arthropoda</taxon>
        <taxon>Hexapoda</taxon>
        <taxon>Insecta</taxon>
        <taxon>Pterygota</taxon>
        <taxon>Neoptera</taxon>
        <taxon>Endopterygota</taxon>
        <taxon>Coleoptera</taxon>
        <taxon>Polyphaga</taxon>
        <taxon>Cucujiformia</taxon>
        <taxon>Coccinelloidea</taxon>
        <taxon>Coccinellidae</taxon>
        <taxon>Scymninae</taxon>
        <taxon>Scymnini</taxon>
        <taxon>Cryptolaemus</taxon>
    </lineage>
</organism>
<gene>
    <name evidence="1" type="ORF">HHI36_000973</name>
</gene>
<dbReference type="EMBL" id="JABFTP020000185">
    <property type="protein sequence ID" value="KAL3286467.1"/>
    <property type="molecule type" value="Genomic_DNA"/>
</dbReference>
<reference evidence="1 2" key="1">
    <citation type="journal article" date="2021" name="BMC Biol.">
        <title>Horizontally acquired antibacterial genes associated with adaptive radiation of ladybird beetles.</title>
        <authorList>
            <person name="Li H.S."/>
            <person name="Tang X.F."/>
            <person name="Huang Y.H."/>
            <person name="Xu Z.Y."/>
            <person name="Chen M.L."/>
            <person name="Du X.Y."/>
            <person name="Qiu B.Y."/>
            <person name="Chen P.T."/>
            <person name="Zhang W."/>
            <person name="Slipinski A."/>
            <person name="Escalona H.E."/>
            <person name="Waterhouse R.M."/>
            <person name="Zwick A."/>
            <person name="Pang H."/>
        </authorList>
    </citation>
    <scope>NUCLEOTIDE SEQUENCE [LARGE SCALE GENOMIC DNA]</scope>
    <source>
        <strain evidence="1">SYSU2018</strain>
    </source>
</reference>
<dbReference type="AlphaFoldDB" id="A0ABD2P6W8"/>
<evidence type="ECO:0000313" key="1">
    <source>
        <dbReference type="EMBL" id="KAL3286467.1"/>
    </source>
</evidence>
<dbReference type="Proteomes" id="UP001516400">
    <property type="component" value="Unassembled WGS sequence"/>
</dbReference>
<proteinExistence type="predicted"/>